<keyword evidence="3 5" id="KW-0269">Exonuclease</keyword>
<dbReference type="InterPro" id="IPR013520">
    <property type="entry name" value="Ribonucl_H"/>
</dbReference>
<name>A0A845V6N4_9GAMM</name>
<evidence type="ECO:0000256" key="2">
    <source>
        <dbReference type="ARBA" id="ARBA00022801"/>
    </source>
</evidence>
<evidence type="ECO:0000259" key="4">
    <source>
        <dbReference type="SMART" id="SM00479"/>
    </source>
</evidence>
<gene>
    <name evidence="5" type="ORF">G3I74_07790</name>
</gene>
<dbReference type="PANTHER" id="PTHR30231">
    <property type="entry name" value="DNA POLYMERASE III SUBUNIT EPSILON"/>
    <property type="match status" value="1"/>
</dbReference>
<dbReference type="GO" id="GO:0006259">
    <property type="term" value="P:DNA metabolic process"/>
    <property type="evidence" value="ECO:0007669"/>
    <property type="project" value="UniProtKB-ARBA"/>
</dbReference>
<dbReference type="EMBL" id="JAAGSC010000040">
    <property type="protein sequence ID" value="NDY95625.1"/>
    <property type="molecule type" value="Genomic_DNA"/>
</dbReference>
<evidence type="ECO:0000313" key="5">
    <source>
        <dbReference type="EMBL" id="NDY95625.1"/>
    </source>
</evidence>
<dbReference type="Pfam" id="PF00929">
    <property type="entry name" value="RNase_T"/>
    <property type="match status" value="1"/>
</dbReference>
<keyword evidence="2" id="KW-0378">Hydrolase</keyword>
<protein>
    <submittedName>
        <fullName evidence="5">3'-5' exonuclease</fullName>
    </submittedName>
</protein>
<reference evidence="5 6" key="1">
    <citation type="submission" date="2020-02" db="EMBL/GenBank/DDBJ databases">
        <authorList>
            <person name="Zhang X.-Y."/>
        </authorList>
    </citation>
    <scope>NUCLEOTIDE SEQUENCE [LARGE SCALE GENOMIC DNA]</scope>
    <source>
        <strain evidence="5 6">C33</strain>
    </source>
</reference>
<dbReference type="CDD" id="cd06127">
    <property type="entry name" value="DEDDh"/>
    <property type="match status" value="1"/>
</dbReference>
<dbReference type="SUPFAM" id="SSF53098">
    <property type="entry name" value="Ribonuclease H-like"/>
    <property type="match status" value="1"/>
</dbReference>
<feature type="domain" description="Exonuclease" evidence="4">
    <location>
        <begin position="38"/>
        <end position="222"/>
    </location>
</feature>
<dbReference type="Proteomes" id="UP000484885">
    <property type="component" value="Unassembled WGS sequence"/>
</dbReference>
<dbReference type="AlphaFoldDB" id="A0A845V6N4"/>
<proteinExistence type="predicted"/>
<dbReference type="GO" id="GO:0008408">
    <property type="term" value="F:3'-5' exonuclease activity"/>
    <property type="evidence" value="ECO:0007669"/>
    <property type="project" value="TreeGrafter"/>
</dbReference>
<dbReference type="GO" id="GO:0003676">
    <property type="term" value="F:nucleic acid binding"/>
    <property type="evidence" value="ECO:0007669"/>
    <property type="project" value="InterPro"/>
</dbReference>
<evidence type="ECO:0000256" key="3">
    <source>
        <dbReference type="ARBA" id="ARBA00022839"/>
    </source>
</evidence>
<dbReference type="NCBIfam" id="NF006602">
    <property type="entry name" value="PRK09146.1"/>
    <property type="match status" value="1"/>
</dbReference>
<sequence length="232" mass="26177">MDWPARFQALAKATSIPMLAAYYGAGVVSGDTPLSQTPFVALDLETTGLDPQQSAIVSIGLVPFTLRRIRVAEAKYWVVRPRRALAPESVLIHRITHEELLQAPRFSAVLPALLEALAGRVVVVHYRNIERPFLDQVCRRWMGDGLVFPLIDTMTVEAWSLHHNRSWLQRVGGWLGFKRRASVRLAACRERYHLPAYTAHHAMTDALATAELFLAQAAWHLDAASPVRRWWL</sequence>
<organism evidence="5 6">
    <name type="scientific">Wenzhouxiangella limi</name>
    <dbReference type="NCBI Taxonomy" id="2707351"/>
    <lineage>
        <taxon>Bacteria</taxon>
        <taxon>Pseudomonadati</taxon>
        <taxon>Pseudomonadota</taxon>
        <taxon>Gammaproteobacteria</taxon>
        <taxon>Chromatiales</taxon>
        <taxon>Wenzhouxiangellaceae</taxon>
        <taxon>Wenzhouxiangella</taxon>
    </lineage>
</organism>
<dbReference type="GO" id="GO:0005829">
    <property type="term" value="C:cytosol"/>
    <property type="evidence" value="ECO:0007669"/>
    <property type="project" value="TreeGrafter"/>
</dbReference>
<dbReference type="PANTHER" id="PTHR30231:SF4">
    <property type="entry name" value="PROTEIN NEN2"/>
    <property type="match status" value="1"/>
</dbReference>
<evidence type="ECO:0000313" key="6">
    <source>
        <dbReference type="Proteomes" id="UP000484885"/>
    </source>
</evidence>
<dbReference type="InterPro" id="IPR036397">
    <property type="entry name" value="RNaseH_sf"/>
</dbReference>
<dbReference type="InterPro" id="IPR012337">
    <property type="entry name" value="RNaseH-like_sf"/>
</dbReference>
<evidence type="ECO:0000256" key="1">
    <source>
        <dbReference type="ARBA" id="ARBA00022722"/>
    </source>
</evidence>
<accession>A0A845V6N4</accession>
<keyword evidence="1" id="KW-0540">Nuclease</keyword>
<comment type="caution">
    <text evidence="5">The sequence shown here is derived from an EMBL/GenBank/DDBJ whole genome shotgun (WGS) entry which is preliminary data.</text>
</comment>
<keyword evidence="6" id="KW-1185">Reference proteome</keyword>
<dbReference type="Gene3D" id="3.30.420.10">
    <property type="entry name" value="Ribonuclease H-like superfamily/Ribonuclease H"/>
    <property type="match status" value="1"/>
</dbReference>
<dbReference type="SMART" id="SM00479">
    <property type="entry name" value="EXOIII"/>
    <property type="match status" value="1"/>
</dbReference>